<dbReference type="InterPro" id="IPR050907">
    <property type="entry name" value="SRSF"/>
</dbReference>
<protein>
    <submittedName>
        <fullName evidence="6">RNA recognition motif domain, nucleotide-binding alpha-beta plait domain superfamily</fullName>
    </submittedName>
</protein>
<dbReference type="Gramene" id="mRNA:HanXRQr2_Chr05g0209371">
    <property type="protein sequence ID" value="mRNA:HanXRQr2_Chr05g0209371"/>
    <property type="gene ID" value="HanXRQr2_Chr05g0209371"/>
</dbReference>
<dbReference type="AlphaFoldDB" id="A0A9K3IYH7"/>
<dbReference type="GO" id="GO:0005681">
    <property type="term" value="C:spliceosomal complex"/>
    <property type="evidence" value="ECO:0007669"/>
    <property type="project" value="UniProtKB-KW"/>
</dbReference>
<dbReference type="Proteomes" id="UP000215914">
    <property type="component" value="Unassembled WGS sequence"/>
</dbReference>
<reference evidence="6" key="1">
    <citation type="journal article" date="2017" name="Nature">
        <title>The sunflower genome provides insights into oil metabolism, flowering and Asterid evolution.</title>
        <authorList>
            <person name="Badouin H."/>
            <person name="Gouzy J."/>
            <person name="Grassa C.J."/>
            <person name="Murat F."/>
            <person name="Staton S.E."/>
            <person name="Cottret L."/>
            <person name="Lelandais-Briere C."/>
            <person name="Owens G.L."/>
            <person name="Carrere S."/>
            <person name="Mayjonade B."/>
            <person name="Legrand L."/>
            <person name="Gill N."/>
            <person name="Kane N.C."/>
            <person name="Bowers J.E."/>
            <person name="Hubner S."/>
            <person name="Bellec A."/>
            <person name="Berard A."/>
            <person name="Berges H."/>
            <person name="Blanchet N."/>
            <person name="Boniface M.C."/>
            <person name="Brunel D."/>
            <person name="Catrice O."/>
            <person name="Chaidir N."/>
            <person name="Claudel C."/>
            <person name="Donnadieu C."/>
            <person name="Faraut T."/>
            <person name="Fievet G."/>
            <person name="Helmstetter N."/>
            <person name="King M."/>
            <person name="Knapp S.J."/>
            <person name="Lai Z."/>
            <person name="Le Paslier M.C."/>
            <person name="Lippi Y."/>
            <person name="Lorenzon L."/>
            <person name="Mandel J.R."/>
            <person name="Marage G."/>
            <person name="Marchand G."/>
            <person name="Marquand E."/>
            <person name="Bret-Mestries E."/>
            <person name="Morien E."/>
            <person name="Nambeesan S."/>
            <person name="Nguyen T."/>
            <person name="Pegot-Espagnet P."/>
            <person name="Pouilly N."/>
            <person name="Raftis F."/>
            <person name="Sallet E."/>
            <person name="Schiex T."/>
            <person name="Thomas J."/>
            <person name="Vandecasteele C."/>
            <person name="Vares D."/>
            <person name="Vear F."/>
            <person name="Vautrin S."/>
            <person name="Crespi M."/>
            <person name="Mangin B."/>
            <person name="Burke J.M."/>
            <person name="Salse J."/>
            <person name="Munos S."/>
            <person name="Vincourt P."/>
            <person name="Rieseberg L.H."/>
            <person name="Langlade N.B."/>
        </authorList>
    </citation>
    <scope>NUCLEOTIDE SEQUENCE</scope>
    <source>
        <tissue evidence="6">Leaves</tissue>
    </source>
</reference>
<dbReference type="SUPFAM" id="SSF54928">
    <property type="entry name" value="RNA-binding domain, RBD"/>
    <property type="match status" value="1"/>
</dbReference>
<keyword evidence="3" id="KW-0508">mRNA splicing</keyword>
<gene>
    <name evidence="6" type="ORF">HanXRQr2_Chr05g0209371</name>
</gene>
<reference evidence="6" key="2">
    <citation type="submission" date="2020-06" db="EMBL/GenBank/DDBJ databases">
        <title>Helianthus annuus Genome sequencing and assembly Release 2.</title>
        <authorList>
            <person name="Gouzy J."/>
            <person name="Langlade N."/>
            <person name="Munos S."/>
        </authorList>
    </citation>
    <scope>NUCLEOTIDE SEQUENCE</scope>
    <source>
        <tissue evidence="6">Leaves</tissue>
    </source>
</reference>
<keyword evidence="2" id="KW-0747">Spliceosome</keyword>
<dbReference type="Gene3D" id="3.30.70.330">
    <property type="match status" value="1"/>
</dbReference>
<comment type="caution">
    <text evidence="6">The sequence shown here is derived from an EMBL/GenBank/DDBJ whole genome shotgun (WGS) entry which is preliminary data.</text>
</comment>
<dbReference type="PROSITE" id="PS50102">
    <property type="entry name" value="RRM"/>
    <property type="match status" value="1"/>
</dbReference>
<evidence type="ECO:0000313" key="7">
    <source>
        <dbReference type="Proteomes" id="UP000215914"/>
    </source>
</evidence>
<sequence>MVVTKFFVANLPEGCTPWELRKALEGYGDIAGTYVAKKKDKGGGRFGFVSFANVRDRSELESALRGARMGDKKLKVNIARFAVENAGFGAQKEARAKVGASYDMAAKPSSFNVRDSRSYSEVLGKTKIYGNGAADVGSCSRSNEKTLVVPDRSVAFKDLYGLALVGRAVDLETLVDIDRLLGIAKIEYSRIRYLGGLTILISFKNVTSARGFLNDRTVWGPWFTKLETWNGQSLSLERVVWLKVHGIPLHIFDPGLTEQIGGIFGKVLHFPKSLDDEHNLTVIRVGVLGGEFFRIRENIVLKWKDRSYRVWVEEEEGSG</sequence>
<dbReference type="InterPro" id="IPR012677">
    <property type="entry name" value="Nucleotide-bd_a/b_plait_sf"/>
</dbReference>
<dbReference type="Pfam" id="PF00076">
    <property type="entry name" value="RRM_1"/>
    <property type="match status" value="1"/>
</dbReference>
<feature type="domain" description="RRM" evidence="5">
    <location>
        <begin position="4"/>
        <end position="81"/>
    </location>
</feature>
<proteinExistence type="predicted"/>
<dbReference type="PANTHER" id="PTHR23147">
    <property type="entry name" value="SERINE/ARGININE RICH SPLICING FACTOR"/>
    <property type="match status" value="1"/>
</dbReference>
<dbReference type="SMART" id="SM00360">
    <property type="entry name" value="RRM"/>
    <property type="match status" value="1"/>
</dbReference>
<dbReference type="InterPro" id="IPR000504">
    <property type="entry name" value="RRM_dom"/>
</dbReference>
<keyword evidence="7" id="KW-1185">Reference proteome</keyword>
<organism evidence="6 7">
    <name type="scientific">Helianthus annuus</name>
    <name type="common">Common sunflower</name>
    <dbReference type="NCBI Taxonomy" id="4232"/>
    <lineage>
        <taxon>Eukaryota</taxon>
        <taxon>Viridiplantae</taxon>
        <taxon>Streptophyta</taxon>
        <taxon>Embryophyta</taxon>
        <taxon>Tracheophyta</taxon>
        <taxon>Spermatophyta</taxon>
        <taxon>Magnoliopsida</taxon>
        <taxon>eudicotyledons</taxon>
        <taxon>Gunneridae</taxon>
        <taxon>Pentapetalae</taxon>
        <taxon>asterids</taxon>
        <taxon>campanulids</taxon>
        <taxon>Asterales</taxon>
        <taxon>Asteraceae</taxon>
        <taxon>Asteroideae</taxon>
        <taxon>Heliantheae alliance</taxon>
        <taxon>Heliantheae</taxon>
        <taxon>Helianthus</taxon>
    </lineage>
</organism>
<keyword evidence="1" id="KW-0507">mRNA processing</keyword>
<evidence type="ECO:0000256" key="1">
    <source>
        <dbReference type="ARBA" id="ARBA00022664"/>
    </source>
</evidence>
<dbReference type="GO" id="GO:0008380">
    <property type="term" value="P:RNA splicing"/>
    <property type="evidence" value="ECO:0007669"/>
    <property type="project" value="UniProtKB-KW"/>
</dbReference>
<keyword evidence="4" id="KW-0694">RNA-binding</keyword>
<name>A0A9K3IYH7_HELAN</name>
<dbReference type="GO" id="GO:0003723">
    <property type="term" value="F:RNA binding"/>
    <property type="evidence" value="ECO:0007669"/>
    <property type="project" value="UniProtKB-UniRule"/>
</dbReference>
<evidence type="ECO:0000256" key="3">
    <source>
        <dbReference type="ARBA" id="ARBA00023187"/>
    </source>
</evidence>
<accession>A0A9K3IYH7</accession>
<dbReference type="CDD" id="cd00590">
    <property type="entry name" value="RRM_SF"/>
    <property type="match status" value="1"/>
</dbReference>
<evidence type="ECO:0000313" key="6">
    <source>
        <dbReference type="EMBL" id="KAF5805438.1"/>
    </source>
</evidence>
<evidence type="ECO:0000256" key="2">
    <source>
        <dbReference type="ARBA" id="ARBA00022728"/>
    </source>
</evidence>
<dbReference type="EMBL" id="MNCJ02000320">
    <property type="protein sequence ID" value="KAF5805438.1"/>
    <property type="molecule type" value="Genomic_DNA"/>
</dbReference>
<dbReference type="GO" id="GO:0006397">
    <property type="term" value="P:mRNA processing"/>
    <property type="evidence" value="ECO:0007669"/>
    <property type="project" value="UniProtKB-KW"/>
</dbReference>
<evidence type="ECO:0000256" key="4">
    <source>
        <dbReference type="PROSITE-ProRule" id="PRU00176"/>
    </source>
</evidence>
<evidence type="ECO:0000259" key="5">
    <source>
        <dbReference type="PROSITE" id="PS50102"/>
    </source>
</evidence>
<dbReference type="InterPro" id="IPR035979">
    <property type="entry name" value="RBD_domain_sf"/>
</dbReference>